<evidence type="ECO:0000256" key="4">
    <source>
        <dbReference type="ARBA" id="ARBA00022729"/>
    </source>
</evidence>
<sequence length="206" mass="22788">MQSKIIFLLLVSISCAIALQTVNGRIKITVITTAYCSDTVTFIQNHLRETYSLYSDYLEVEFLPWGRTQRNVDGSLTCQFGVADCWSNRVHRCALDMLKGNQTRQLEFMSCEFVIPITSSYRCAQEMGLNLIDLDYCVSSSAGDHLDTAAETASVASVQIINFIPAIIFNNDQPSRDVSMAAFANLRNMVCQALAADPITGVNTCT</sequence>
<name>A0A4C1VDJ3_EUMVA</name>
<dbReference type="GO" id="GO:0005576">
    <property type="term" value="C:extracellular region"/>
    <property type="evidence" value="ECO:0007669"/>
    <property type="project" value="UniProtKB-SubCell"/>
</dbReference>
<dbReference type="GO" id="GO:0016671">
    <property type="term" value="F:oxidoreductase activity, acting on a sulfur group of donors, disulfide as acceptor"/>
    <property type="evidence" value="ECO:0007669"/>
    <property type="project" value="InterPro"/>
</dbReference>
<gene>
    <name evidence="7" type="primary">GILT1</name>
    <name evidence="7" type="ORF">EVAR_23223_1</name>
</gene>
<keyword evidence="5" id="KW-0325">Glycoprotein</keyword>
<evidence type="ECO:0000313" key="7">
    <source>
        <dbReference type="EMBL" id="GBP36921.1"/>
    </source>
</evidence>
<dbReference type="Pfam" id="PF03227">
    <property type="entry name" value="GILT"/>
    <property type="match status" value="1"/>
</dbReference>
<dbReference type="PANTHER" id="PTHR13234:SF8">
    <property type="entry name" value="GAMMA-INTERFERON-INDUCIBLE LYSOSOMAL THIOL REDUCTASE"/>
    <property type="match status" value="1"/>
</dbReference>
<evidence type="ECO:0000313" key="8">
    <source>
        <dbReference type="Proteomes" id="UP000299102"/>
    </source>
</evidence>
<dbReference type="PANTHER" id="PTHR13234">
    <property type="entry name" value="GAMMA-INTERFERON INDUCIBLE LYSOSOMAL THIOL REDUCTASE GILT"/>
    <property type="match status" value="1"/>
</dbReference>
<feature type="chain" id="PRO_5020034823" evidence="6">
    <location>
        <begin position="19"/>
        <end position="206"/>
    </location>
</feature>
<accession>A0A4C1VDJ3</accession>
<reference evidence="7 8" key="1">
    <citation type="journal article" date="2019" name="Commun. Biol.">
        <title>The bagworm genome reveals a unique fibroin gene that provides high tensile strength.</title>
        <authorList>
            <person name="Kono N."/>
            <person name="Nakamura H."/>
            <person name="Ohtoshi R."/>
            <person name="Tomita M."/>
            <person name="Numata K."/>
            <person name="Arakawa K."/>
        </authorList>
    </citation>
    <scope>NUCLEOTIDE SEQUENCE [LARGE SCALE GENOMIC DNA]</scope>
</reference>
<organism evidence="7 8">
    <name type="scientific">Eumeta variegata</name>
    <name type="common">Bagworm moth</name>
    <name type="synonym">Eumeta japonica</name>
    <dbReference type="NCBI Taxonomy" id="151549"/>
    <lineage>
        <taxon>Eukaryota</taxon>
        <taxon>Metazoa</taxon>
        <taxon>Ecdysozoa</taxon>
        <taxon>Arthropoda</taxon>
        <taxon>Hexapoda</taxon>
        <taxon>Insecta</taxon>
        <taxon>Pterygota</taxon>
        <taxon>Neoptera</taxon>
        <taxon>Endopterygota</taxon>
        <taxon>Lepidoptera</taxon>
        <taxon>Glossata</taxon>
        <taxon>Ditrysia</taxon>
        <taxon>Tineoidea</taxon>
        <taxon>Psychidae</taxon>
        <taxon>Oiketicinae</taxon>
        <taxon>Eumeta</taxon>
    </lineage>
</organism>
<comment type="caution">
    <text evidence="7">The sequence shown here is derived from an EMBL/GenBank/DDBJ whole genome shotgun (WGS) entry which is preliminary data.</text>
</comment>
<keyword evidence="3" id="KW-0964">Secreted</keyword>
<protein>
    <submittedName>
        <fullName evidence="7">GILT-like protein 1</fullName>
    </submittedName>
</protein>
<dbReference type="EMBL" id="BGZK01000325">
    <property type="protein sequence ID" value="GBP36921.1"/>
    <property type="molecule type" value="Genomic_DNA"/>
</dbReference>
<dbReference type="AlphaFoldDB" id="A0A4C1VDJ3"/>
<evidence type="ECO:0000256" key="5">
    <source>
        <dbReference type="ARBA" id="ARBA00023180"/>
    </source>
</evidence>
<comment type="similarity">
    <text evidence="2">Belongs to the GILT family.</text>
</comment>
<evidence type="ECO:0000256" key="6">
    <source>
        <dbReference type="SAM" id="SignalP"/>
    </source>
</evidence>
<feature type="signal peptide" evidence="6">
    <location>
        <begin position="1"/>
        <end position="18"/>
    </location>
</feature>
<dbReference type="STRING" id="151549.A0A4C1VDJ3"/>
<dbReference type="PROSITE" id="PS51257">
    <property type="entry name" value="PROKAR_LIPOPROTEIN"/>
    <property type="match status" value="1"/>
</dbReference>
<dbReference type="Proteomes" id="UP000299102">
    <property type="component" value="Unassembled WGS sequence"/>
</dbReference>
<dbReference type="InterPro" id="IPR004911">
    <property type="entry name" value="Interferon-induced_GILT"/>
</dbReference>
<proteinExistence type="inferred from homology"/>
<dbReference type="OrthoDB" id="958254at2759"/>
<comment type="subcellular location">
    <subcellularLocation>
        <location evidence="1">Secreted</location>
    </subcellularLocation>
</comment>
<evidence type="ECO:0000256" key="3">
    <source>
        <dbReference type="ARBA" id="ARBA00022525"/>
    </source>
</evidence>
<evidence type="ECO:0000256" key="1">
    <source>
        <dbReference type="ARBA" id="ARBA00004613"/>
    </source>
</evidence>
<evidence type="ECO:0000256" key="2">
    <source>
        <dbReference type="ARBA" id="ARBA00005679"/>
    </source>
</evidence>
<keyword evidence="8" id="KW-1185">Reference proteome</keyword>
<keyword evidence="4 6" id="KW-0732">Signal</keyword>